<dbReference type="AlphaFoldDB" id="A0A371BYT2"/>
<sequence>MGLVGGGLVGGGLVDATPCHIAVSFARIQELYAHCLTPVTFLDLTATYCTYTRIFWSGTWTVLRTSTPCCETYSSPAHHEVLEPLNLLECYAPSRKEILEFQDSEQATQNGIKFEINAVTECENTGESTPEGKKQVIKTLLEQDMTAIKGLEDETNRLGKHLDTLYMSKGQVHSKLQELYKNATAENQVQVLVSKQRPLMKQVKVPNHQYRQ</sequence>
<evidence type="ECO:0000313" key="2">
    <source>
        <dbReference type="Proteomes" id="UP000256601"/>
    </source>
</evidence>
<organism evidence="1 2">
    <name type="scientific">Yarrowia lipolytica</name>
    <name type="common">Candida lipolytica</name>
    <dbReference type="NCBI Taxonomy" id="4952"/>
    <lineage>
        <taxon>Eukaryota</taxon>
        <taxon>Fungi</taxon>
        <taxon>Dikarya</taxon>
        <taxon>Ascomycota</taxon>
        <taxon>Saccharomycotina</taxon>
        <taxon>Dipodascomycetes</taxon>
        <taxon>Dipodascales</taxon>
        <taxon>Dipodascales incertae sedis</taxon>
        <taxon>Yarrowia</taxon>
    </lineage>
</organism>
<dbReference type="Proteomes" id="UP000256601">
    <property type="component" value="Unassembled WGS sequence"/>
</dbReference>
<name>A0A371BYT2_YARLL</name>
<accession>A0A371BYT2</accession>
<evidence type="ECO:0000313" key="1">
    <source>
        <dbReference type="EMBL" id="RDW23259.1"/>
    </source>
</evidence>
<gene>
    <name evidence="1" type="ORF">B0I71DRAFT_167222</name>
</gene>
<dbReference type="EMBL" id="KZ859097">
    <property type="protein sequence ID" value="RDW23259.1"/>
    <property type="molecule type" value="Genomic_DNA"/>
</dbReference>
<reference evidence="1 2" key="1">
    <citation type="submission" date="2018-07" db="EMBL/GenBank/DDBJ databases">
        <title>Draft Genome Assemblies for Five Robust Yarrowia lipolytica Strains Exhibiting High Lipid Production and Pentose Sugar Utilization and Sugar Alcohol Secretion from Undetoxified Lignocellulosic Biomass Hydrolysates.</title>
        <authorList>
            <consortium name="DOE Joint Genome Institute"/>
            <person name="Walker C."/>
            <person name="Ryu S."/>
            <person name="Na H."/>
            <person name="Zane M."/>
            <person name="LaButti K."/>
            <person name="Lipzen A."/>
            <person name="Haridas S."/>
            <person name="Barry K."/>
            <person name="Grigoriev I.V."/>
            <person name="Quarterman J."/>
            <person name="Slininger P."/>
            <person name="Dien B."/>
            <person name="Trinh C.T."/>
        </authorList>
    </citation>
    <scope>NUCLEOTIDE SEQUENCE [LARGE SCALE GENOMIC DNA]</scope>
    <source>
        <strain evidence="1 2">YB392</strain>
    </source>
</reference>
<protein>
    <submittedName>
        <fullName evidence="1">Uncharacterized protein</fullName>
    </submittedName>
</protein>
<proteinExistence type="predicted"/>